<organism evidence="13 14">
    <name type="scientific">Daphnia sinensis</name>
    <dbReference type="NCBI Taxonomy" id="1820382"/>
    <lineage>
        <taxon>Eukaryota</taxon>
        <taxon>Metazoa</taxon>
        <taxon>Ecdysozoa</taxon>
        <taxon>Arthropoda</taxon>
        <taxon>Crustacea</taxon>
        <taxon>Branchiopoda</taxon>
        <taxon>Diplostraca</taxon>
        <taxon>Cladocera</taxon>
        <taxon>Anomopoda</taxon>
        <taxon>Daphniidae</taxon>
        <taxon>Daphnia</taxon>
        <taxon>Daphnia similis group</taxon>
    </lineage>
</organism>
<evidence type="ECO:0000256" key="4">
    <source>
        <dbReference type="ARBA" id="ARBA00022989"/>
    </source>
</evidence>
<gene>
    <name evidence="13" type="ORF">GHT06_000617</name>
    <name evidence="12" type="ORF">GHT06_001947</name>
</gene>
<dbReference type="GO" id="GO:0005634">
    <property type="term" value="C:nucleus"/>
    <property type="evidence" value="ECO:0007669"/>
    <property type="project" value="UniProtKB-SubCell"/>
</dbReference>
<feature type="domain" description="Myb-like" evidence="11">
    <location>
        <begin position="296"/>
        <end position="349"/>
    </location>
</feature>
<dbReference type="Gene3D" id="1.10.10.60">
    <property type="entry name" value="Homeodomain-like"/>
    <property type="match status" value="2"/>
</dbReference>
<dbReference type="PANTHER" id="PTHR44653:SF2">
    <property type="entry name" value="DNAJ HOMOLOG SUBFAMILY C MEMBER 1"/>
    <property type="match status" value="1"/>
</dbReference>
<reference evidence="13" key="1">
    <citation type="submission" date="2022-05" db="EMBL/GenBank/DDBJ databases">
        <title>A multi-omics perspective on studying reproductive biology in Daphnia sinensis.</title>
        <authorList>
            <person name="Jia J."/>
        </authorList>
    </citation>
    <scope>NUCLEOTIDE SEQUENCE</scope>
    <source>
        <strain evidence="13">WSL</strain>
    </source>
</reference>
<evidence type="ECO:0000313" key="12">
    <source>
        <dbReference type="EMBL" id="KAI9550299.1"/>
    </source>
</evidence>
<dbReference type="InterPro" id="IPR052606">
    <property type="entry name" value="DnaJ_domain_protein"/>
</dbReference>
<feature type="coiled-coil region" evidence="7">
    <location>
        <begin position="222"/>
        <end position="264"/>
    </location>
</feature>
<dbReference type="InterPro" id="IPR018253">
    <property type="entry name" value="DnaJ_domain_CS"/>
</dbReference>
<feature type="signal peptide" evidence="9">
    <location>
        <begin position="1"/>
        <end position="22"/>
    </location>
</feature>
<dbReference type="PRINTS" id="PR00625">
    <property type="entry name" value="JDOMAIN"/>
</dbReference>
<dbReference type="Pfam" id="PF00226">
    <property type="entry name" value="DnaJ"/>
    <property type="match status" value="1"/>
</dbReference>
<dbReference type="PANTHER" id="PTHR44653">
    <property type="entry name" value="DNAJ HOMOLOG SUBFAMILY C MEMBER 1"/>
    <property type="match status" value="1"/>
</dbReference>
<keyword evidence="2" id="KW-0812">Transmembrane</keyword>
<feature type="region of interest" description="Disordered" evidence="8">
    <location>
        <begin position="461"/>
        <end position="496"/>
    </location>
</feature>
<evidence type="ECO:0008006" key="15">
    <source>
        <dbReference type="Google" id="ProtNLM"/>
    </source>
</evidence>
<comment type="subcellular location">
    <subcellularLocation>
        <location evidence="6">Endomembrane system</location>
        <topology evidence="6">Single-pass membrane protein</topology>
    </subcellularLocation>
    <subcellularLocation>
        <location evidence="1">Nucleus</location>
    </subcellularLocation>
</comment>
<evidence type="ECO:0000256" key="5">
    <source>
        <dbReference type="ARBA" id="ARBA00023136"/>
    </source>
</evidence>
<dbReference type="SUPFAM" id="SSF46689">
    <property type="entry name" value="Homeodomain-like"/>
    <property type="match status" value="2"/>
</dbReference>
<keyword evidence="4" id="KW-1133">Transmembrane helix</keyword>
<feature type="region of interest" description="Disordered" evidence="8">
    <location>
        <begin position="284"/>
        <end position="305"/>
    </location>
</feature>
<evidence type="ECO:0000256" key="3">
    <source>
        <dbReference type="ARBA" id="ARBA00022729"/>
    </source>
</evidence>
<dbReference type="Proteomes" id="UP000820818">
    <property type="component" value="Unassembled WGS sequence"/>
</dbReference>
<proteinExistence type="predicted"/>
<feature type="compositionally biased region" description="Basic and acidic residues" evidence="8">
    <location>
        <begin position="464"/>
        <end position="474"/>
    </location>
</feature>
<dbReference type="PROSITE" id="PS50090">
    <property type="entry name" value="MYB_LIKE"/>
    <property type="match status" value="2"/>
</dbReference>
<feature type="compositionally biased region" description="Basic and acidic residues" evidence="8">
    <location>
        <begin position="486"/>
        <end position="496"/>
    </location>
</feature>
<evidence type="ECO:0000259" key="11">
    <source>
        <dbReference type="PROSITE" id="PS50090"/>
    </source>
</evidence>
<dbReference type="Pfam" id="PF23082">
    <property type="entry name" value="Myb_DNA-binding_2"/>
    <property type="match status" value="1"/>
</dbReference>
<keyword evidence="5" id="KW-0472">Membrane</keyword>
<evidence type="ECO:0000256" key="1">
    <source>
        <dbReference type="ARBA" id="ARBA00004123"/>
    </source>
</evidence>
<dbReference type="SMART" id="SM00271">
    <property type="entry name" value="DnaJ"/>
    <property type="match status" value="1"/>
</dbReference>
<keyword evidence="14" id="KW-1185">Reference proteome</keyword>
<evidence type="ECO:0000256" key="9">
    <source>
        <dbReference type="SAM" id="SignalP"/>
    </source>
</evidence>
<comment type="caution">
    <text evidence="13">The sequence shown here is derived from an EMBL/GenBank/DDBJ whole genome shotgun (WGS) entry which is preliminary data.</text>
</comment>
<accession>A0AAD5KV05</accession>
<dbReference type="CDD" id="cd00167">
    <property type="entry name" value="SANT"/>
    <property type="match status" value="2"/>
</dbReference>
<dbReference type="EMBL" id="WJBH02000161">
    <property type="protein sequence ID" value="KAI9550299.1"/>
    <property type="molecule type" value="Genomic_DNA"/>
</dbReference>
<feature type="domain" description="Myb-like" evidence="11">
    <location>
        <begin position="410"/>
        <end position="451"/>
    </location>
</feature>
<dbReference type="InterPro" id="IPR001005">
    <property type="entry name" value="SANT/Myb"/>
</dbReference>
<dbReference type="SUPFAM" id="SSF46565">
    <property type="entry name" value="Chaperone J-domain"/>
    <property type="match status" value="1"/>
</dbReference>
<dbReference type="CDD" id="cd06257">
    <property type="entry name" value="DnaJ"/>
    <property type="match status" value="1"/>
</dbReference>
<evidence type="ECO:0000256" key="7">
    <source>
        <dbReference type="SAM" id="Coils"/>
    </source>
</evidence>
<evidence type="ECO:0000256" key="6">
    <source>
        <dbReference type="ARBA" id="ARBA00037847"/>
    </source>
</evidence>
<dbReference type="PROSITE" id="PS50076">
    <property type="entry name" value="DNAJ_2"/>
    <property type="match status" value="1"/>
</dbReference>
<dbReference type="PROSITE" id="PS00636">
    <property type="entry name" value="DNAJ_1"/>
    <property type="match status" value="1"/>
</dbReference>
<feature type="chain" id="PRO_5042441322" description="DnaJ homolog subfamily C member 1" evidence="9">
    <location>
        <begin position="23"/>
        <end position="496"/>
    </location>
</feature>
<name>A0AAD5KV05_9CRUS</name>
<keyword evidence="3 9" id="KW-0732">Signal</keyword>
<evidence type="ECO:0000256" key="8">
    <source>
        <dbReference type="SAM" id="MobiDB-lite"/>
    </source>
</evidence>
<protein>
    <recommendedName>
        <fullName evidence="15">DnaJ homolog subfamily C member 1</fullName>
    </recommendedName>
</protein>
<evidence type="ECO:0000313" key="14">
    <source>
        <dbReference type="Proteomes" id="UP000820818"/>
    </source>
</evidence>
<sequence>MIYTMKKMFLIVFLSMFSICCAWDQSELEIFDLVEEINQNFYDLLGVPQNCSQSEIRKAYRRLSLQLHPDKNDAPDAEVKFRQLVGVYEVLRDGAKRARYDQVLVEGLPNWRNPLYYYRRVRKMGMLELSIWLFVLFSIGQYGVAWGSYFEKKLTLDEVKASKLKKLQKQIKKKKQPNEYDVEEELDQLFIIPKPSYKNTLPFQIFNMIISLPAFCRWLVEYRKEKKKEALAKKEQERLEAEEEERMREEMEREKEMKKGYRRKRAIPLPSYTGEAEERILEAVDEPSPQQSETKPVRLNTGPWTDDDLTELAKLMKKYPVGTTERWEKIAEALNRTVTEVTHFARKLKDNAFRPLEGQEVDANSKEEERVEKKKEKTRGGKNNILLAEPTQANYGIEGAEEQVPGSTGWSQKQQKSLETALACYTKGCSERWERIAKAVPDKTKEECMLRVKYLSDLVKKKKQMEEDKQRAEQEGEQQQPTQLNEKQESEKVQTT</sequence>
<dbReference type="InterPro" id="IPR036869">
    <property type="entry name" value="J_dom_sf"/>
</dbReference>
<dbReference type="AlphaFoldDB" id="A0AAD5KV05"/>
<evidence type="ECO:0000256" key="2">
    <source>
        <dbReference type="ARBA" id="ARBA00022692"/>
    </source>
</evidence>
<dbReference type="GO" id="GO:0012505">
    <property type="term" value="C:endomembrane system"/>
    <property type="evidence" value="ECO:0007669"/>
    <property type="project" value="UniProtKB-SubCell"/>
</dbReference>
<dbReference type="EMBL" id="WJBH02000153">
    <property type="protein sequence ID" value="KAI9550376.1"/>
    <property type="molecule type" value="Genomic_DNA"/>
</dbReference>
<evidence type="ECO:0000259" key="10">
    <source>
        <dbReference type="PROSITE" id="PS50076"/>
    </source>
</evidence>
<keyword evidence="7" id="KW-0175">Coiled coil</keyword>
<feature type="domain" description="J" evidence="10">
    <location>
        <begin position="40"/>
        <end position="104"/>
    </location>
</feature>
<feature type="region of interest" description="Disordered" evidence="8">
    <location>
        <begin position="358"/>
        <end position="392"/>
    </location>
</feature>
<feature type="compositionally biased region" description="Basic and acidic residues" evidence="8">
    <location>
        <begin position="363"/>
        <end position="379"/>
    </location>
</feature>
<dbReference type="Gene3D" id="1.10.287.110">
    <property type="entry name" value="DnaJ domain"/>
    <property type="match status" value="1"/>
</dbReference>
<evidence type="ECO:0000313" key="13">
    <source>
        <dbReference type="EMBL" id="KAI9550376.1"/>
    </source>
</evidence>
<dbReference type="InterPro" id="IPR001623">
    <property type="entry name" value="DnaJ_domain"/>
</dbReference>
<dbReference type="InterPro" id="IPR009057">
    <property type="entry name" value="Homeodomain-like_sf"/>
</dbReference>
<dbReference type="SMART" id="SM00717">
    <property type="entry name" value="SANT"/>
    <property type="match status" value="2"/>
</dbReference>